<name>A0ABX2B5B5_9BACT</name>
<evidence type="ECO:0000313" key="12">
    <source>
        <dbReference type="Proteomes" id="UP000820977"/>
    </source>
</evidence>
<feature type="region of interest" description="Disordered" evidence="8">
    <location>
        <begin position="31"/>
        <end position="55"/>
    </location>
</feature>
<keyword evidence="12" id="KW-1185">Reference proteome</keyword>
<dbReference type="InterPro" id="IPR023996">
    <property type="entry name" value="TonB-dep_OMP_SusC/RagA"/>
</dbReference>
<reference evidence="11 12" key="1">
    <citation type="submission" date="2020-05" db="EMBL/GenBank/DDBJ databases">
        <title>Distinct polysaccharide utilization as determinants for interspecies competition between intestinal Prevotella spp.</title>
        <authorList>
            <person name="Galvez E.J.C."/>
            <person name="Iljazovic A."/>
            <person name="Strowig T."/>
        </authorList>
    </citation>
    <scope>NUCLEOTIDE SEQUENCE [LARGE SCALE GENOMIC DNA]</scope>
    <source>
        <strain evidence="11 12">PCHR</strain>
    </source>
</reference>
<dbReference type="Gene3D" id="2.60.40.1120">
    <property type="entry name" value="Carboxypeptidase-like, regulatory domain"/>
    <property type="match status" value="1"/>
</dbReference>
<evidence type="ECO:0000259" key="10">
    <source>
        <dbReference type="Pfam" id="PF07715"/>
    </source>
</evidence>
<organism evidence="11 12">
    <name type="scientific">Xylanibacter caecicola</name>
    <dbReference type="NCBI Taxonomy" id="2736294"/>
    <lineage>
        <taxon>Bacteria</taxon>
        <taxon>Pseudomonadati</taxon>
        <taxon>Bacteroidota</taxon>
        <taxon>Bacteroidia</taxon>
        <taxon>Bacteroidales</taxon>
        <taxon>Prevotellaceae</taxon>
        <taxon>Xylanibacter</taxon>
    </lineage>
</organism>
<evidence type="ECO:0000256" key="7">
    <source>
        <dbReference type="PROSITE-ProRule" id="PRU01360"/>
    </source>
</evidence>
<evidence type="ECO:0000256" key="1">
    <source>
        <dbReference type="ARBA" id="ARBA00004571"/>
    </source>
</evidence>
<dbReference type="SUPFAM" id="SSF56935">
    <property type="entry name" value="Porins"/>
    <property type="match status" value="1"/>
</dbReference>
<keyword evidence="5 7" id="KW-0472">Membrane</keyword>
<dbReference type="InterPro" id="IPR023997">
    <property type="entry name" value="TonB-dep_OMP_SusC/RagA_CS"/>
</dbReference>
<feature type="chain" id="PRO_5047426086" evidence="9">
    <location>
        <begin position="27"/>
        <end position="1039"/>
    </location>
</feature>
<feature type="domain" description="TonB-dependent receptor plug" evidence="10">
    <location>
        <begin position="128"/>
        <end position="235"/>
    </location>
</feature>
<dbReference type="InterPro" id="IPR036942">
    <property type="entry name" value="Beta-barrel_TonB_sf"/>
</dbReference>
<evidence type="ECO:0000256" key="8">
    <source>
        <dbReference type="SAM" id="MobiDB-lite"/>
    </source>
</evidence>
<keyword evidence="3 7" id="KW-1134">Transmembrane beta strand</keyword>
<dbReference type="Gene3D" id="2.170.130.10">
    <property type="entry name" value="TonB-dependent receptor, plug domain"/>
    <property type="match status" value="1"/>
</dbReference>
<feature type="signal peptide" evidence="9">
    <location>
        <begin position="1"/>
        <end position="26"/>
    </location>
</feature>
<comment type="caution">
    <text evidence="11">The sequence shown here is derived from an EMBL/GenBank/DDBJ whole genome shotgun (WGS) entry which is preliminary data.</text>
</comment>
<dbReference type="PROSITE" id="PS52016">
    <property type="entry name" value="TONB_DEPENDENT_REC_3"/>
    <property type="match status" value="1"/>
</dbReference>
<dbReference type="Proteomes" id="UP000820977">
    <property type="component" value="Unassembled WGS sequence"/>
</dbReference>
<sequence length="1039" mass="116073">MKQHYIRAFCCFITAMALALASPVAAQKTKQESQTPYTVSGSVTDSSGEPLTGATVTVKGTTNTAITDIDGHYTLENVPGSATITVSYIGMKTKDTAVKNRRQIAIILEEEAMESNEVVVVGYAIQRKVDVTGAVSNVKIDEQLNSRSMANPAMALQGKIPGLAVSQSSGLAGDNGVELLIRGMGTVNDASPLVVVDGMPDVSLSRLNLDDVESISVLKDAASASVYGSRAANGVILITTKNGIAGSKARINASASYTFGLPTNAWSYMSDYARTMRLHNRNASTNTLPINYRFKQGTIDEWLALSMNSPLTHPSTDWYDVVMRNYALKKYNVSAQGSVKDFSNYYVSVGVVDEDGMVMNNDYTQYNARLNYEAKIKKNITIGARFAGNWSKQAYGNDGSYSSIIDARMMRYAIPGITPYDPATGRFGGIMAEGENSQAFNPYCTYNNMITHTNRQEANGSIKLEWKPLKGFTASGEYALNYYNQFRMRSDIPADGYNFQTGMISRTYVAQDAGVENYSNTGFKQQFTGKVSYDFTVAKNHKFTLLGVYSQEYWYNRNLSAASKDKIYDDLTEIDGTLKNPSKINIGGNSDREGLVSYIGRINYNAYGKYLMEATLRADGSSKFSDGHRFGYFPSASLGWFFSEESFIKNIAGNWLDMGKIRISYGTLGNNSGVKKFEQQELLTSANYIINNEIVKGLVNKKMINKAFSWEKTQVMNVGLDMRFLNNRLGMELDYYDRFTSGMHRPSDLSLLLSGAYTAPRVNVGEMRNRGVELNLSWKDNIGDFSYNLNGTFSYNKTRLEKWNEYIGRNQTDDNGNYLIFLNMPYAYLYAYEAIGIAQSWEDIYNNTPQGAQPGDILYKDLNGDGRIDDNDMRAYTDVQQDRPTINYALNTSFQWKGFDVAIMFQGTAGRKTFYQTVNNSSNLSNEGRAAVTEDQFYNTWTPENRNASLPRMGGNNNNRKSTYFLNNLAYLRMKNIQVGYRLDRKWMNAIGLSSMRVYFSTDNLFTITSFKGLDPEKRDINDGYPLTRSFTFGINLEI</sequence>
<evidence type="ECO:0000256" key="2">
    <source>
        <dbReference type="ARBA" id="ARBA00022448"/>
    </source>
</evidence>
<evidence type="ECO:0000256" key="4">
    <source>
        <dbReference type="ARBA" id="ARBA00022692"/>
    </source>
</evidence>
<proteinExistence type="inferred from homology"/>
<dbReference type="Pfam" id="PF07715">
    <property type="entry name" value="Plug"/>
    <property type="match status" value="1"/>
</dbReference>
<keyword evidence="2 7" id="KW-0813">Transport</keyword>
<dbReference type="InterPro" id="IPR039426">
    <property type="entry name" value="TonB-dep_rcpt-like"/>
</dbReference>
<dbReference type="Pfam" id="PF13715">
    <property type="entry name" value="CarbopepD_reg_2"/>
    <property type="match status" value="1"/>
</dbReference>
<dbReference type="InterPro" id="IPR008969">
    <property type="entry name" value="CarboxyPept-like_regulatory"/>
</dbReference>
<evidence type="ECO:0000256" key="3">
    <source>
        <dbReference type="ARBA" id="ARBA00022452"/>
    </source>
</evidence>
<evidence type="ECO:0000256" key="9">
    <source>
        <dbReference type="SAM" id="SignalP"/>
    </source>
</evidence>
<evidence type="ECO:0000313" key="11">
    <source>
        <dbReference type="EMBL" id="NPE25973.1"/>
    </source>
</evidence>
<keyword evidence="11" id="KW-0675">Receptor</keyword>
<evidence type="ECO:0000256" key="6">
    <source>
        <dbReference type="ARBA" id="ARBA00023237"/>
    </source>
</evidence>
<dbReference type="EMBL" id="JABKKJ010000023">
    <property type="protein sequence ID" value="NPE25973.1"/>
    <property type="molecule type" value="Genomic_DNA"/>
</dbReference>
<dbReference type="NCBIfam" id="TIGR04057">
    <property type="entry name" value="SusC_RagA_signa"/>
    <property type="match status" value="1"/>
</dbReference>
<dbReference type="PROSITE" id="PS00018">
    <property type="entry name" value="EF_HAND_1"/>
    <property type="match status" value="1"/>
</dbReference>
<feature type="compositionally biased region" description="Polar residues" evidence="8">
    <location>
        <begin position="32"/>
        <end position="55"/>
    </location>
</feature>
<comment type="similarity">
    <text evidence="7">Belongs to the TonB-dependent receptor family.</text>
</comment>
<dbReference type="RefSeq" id="WP_172345442.1">
    <property type="nucleotide sequence ID" value="NZ_CASYYZ010000060.1"/>
</dbReference>
<protein>
    <submittedName>
        <fullName evidence="11">TonB-dependent receptor</fullName>
    </submittedName>
</protein>
<keyword evidence="6 7" id="KW-0998">Cell outer membrane</keyword>
<keyword evidence="9" id="KW-0732">Signal</keyword>
<comment type="subcellular location">
    <subcellularLocation>
        <location evidence="1 7">Cell outer membrane</location>
        <topology evidence="1 7">Multi-pass membrane protein</topology>
    </subcellularLocation>
</comment>
<dbReference type="InterPro" id="IPR037066">
    <property type="entry name" value="Plug_dom_sf"/>
</dbReference>
<evidence type="ECO:0000256" key="5">
    <source>
        <dbReference type="ARBA" id="ARBA00023136"/>
    </source>
</evidence>
<dbReference type="InterPro" id="IPR018247">
    <property type="entry name" value="EF_Hand_1_Ca_BS"/>
</dbReference>
<dbReference type="InterPro" id="IPR012910">
    <property type="entry name" value="Plug_dom"/>
</dbReference>
<keyword evidence="4 7" id="KW-0812">Transmembrane</keyword>
<gene>
    <name evidence="11" type="ORF">HPS54_10710</name>
</gene>
<accession>A0ABX2B5B5</accession>
<dbReference type="Gene3D" id="2.40.170.20">
    <property type="entry name" value="TonB-dependent receptor, beta-barrel domain"/>
    <property type="match status" value="1"/>
</dbReference>
<dbReference type="NCBIfam" id="TIGR04056">
    <property type="entry name" value="OMP_RagA_SusC"/>
    <property type="match status" value="1"/>
</dbReference>
<dbReference type="SUPFAM" id="SSF49464">
    <property type="entry name" value="Carboxypeptidase regulatory domain-like"/>
    <property type="match status" value="1"/>
</dbReference>